<keyword evidence="8" id="KW-0325">Glycoprotein</keyword>
<dbReference type="SUPFAM" id="SSF161008">
    <property type="entry name" value="Viral glycoprotein ectodomain-like"/>
    <property type="match status" value="1"/>
</dbReference>
<feature type="transmembrane region" description="Helical" evidence="10">
    <location>
        <begin position="688"/>
        <end position="712"/>
    </location>
</feature>
<reference evidence="12 13" key="1">
    <citation type="submission" date="2014-11" db="EMBL/GenBank/DDBJ databases">
        <title>Genetic blueprint of the zoonotic pathogen Toxocara canis.</title>
        <authorList>
            <person name="Zhu X.-Q."/>
            <person name="Korhonen P.K."/>
            <person name="Cai H."/>
            <person name="Young N.D."/>
            <person name="Nejsum P."/>
            <person name="von Samson-Himmelstjerna G."/>
            <person name="Boag P.R."/>
            <person name="Tan P."/>
            <person name="Li Q."/>
            <person name="Min J."/>
            <person name="Yang Y."/>
            <person name="Wang X."/>
            <person name="Fang X."/>
            <person name="Hall R.S."/>
            <person name="Hofmann A."/>
            <person name="Sternberg P.W."/>
            <person name="Jex A.R."/>
            <person name="Gasser R.B."/>
        </authorList>
    </citation>
    <scope>NUCLEOTIDE SEQUENCE [LARGE SCALE GENOMIC DNA]</scope>
    <source>
        <strain evidence="12">PN_DK_2014</strain>
    </source>
</reference>
<dbReference type="STRING" id="6265.A0A0B2VC60"/>
<comment type="subcellular location">
    <subcellularLocation>
        <location evidence="1">Endoplasmic reticulum membrane</location>
        <topology evidence="1">Single-pass membrane protein</topology>
    </subcellularLocation>
</comment>
<accession>A0A0B2VC60</accession>
<evidence type="ECO:0000256" key="8">
    <source>
        <dbReference type="ARBA" id="ARBA00023180"/>
    </source>
</evidence>
<dbReference type="GO" id="GO:0005789">
    <property type="term" value="C:endoplasmic reticulum membrane"/>
    <property type="evidence" value="ECO:0007669"/>
    <property type="project" value="UniProtKB-SubCell"/>
</dbReference>
<comment type="caution">
    <text evidence="12">The sequence shown here is derived from an EMBL/GenBank/DDBJ whole genome shotgun (WGS) entry which is preliminary data.</text>
</comment>
<dbReference type="EMBL" id="JPKZ01001948">
    <property type="protein sequence ID" value="KHN79088.1"/>
    <property type="molecule type" value="Genomic_DNA"/>
</dbReference>
<organism evidence="12 13">
    <name type="scientific">Toxocara canis</name>
    <name type="common">Canine roundworm</name>
    <dbReference type="NCBI Taxonomy" id="6265"/>
    <lineage>
        <taxon>Eukaryota</taxon>
        <taxon>Metazoa</taxon>
        <taxon>Ecdysozoa</taxon>
        <taxon>Nematoda</taxon>
        <taxon>Chromadorea</taxon>
        <taxon>Rhabditida</taxon>
        <taxon>Spirurina</taxon>
        <taxon>Ascaridomorpha</taxon>
        <taxon>Ascaridoidea</taxon>
        <taxon>Toxocaridae</taxon>
        <taxon>Toxocara</taxon>
    </lineage>
</organism>
<dbReference type="CDD" id="cd03882">
    <property type="entry name" value="M28_nicalin_like"/>
    <property type="match status" value="1"/>
</dbReference>
<keyword evidence="5" id="KW-0256">Endoplasmic reticulum</keyword>
<dbReference type="Pfam" id="PF04389">
    <property type="entry name" value="Peptidase_M28"/>
    <property type="match status" value="1"/>
</dbReference>
<keyword evidence="4" id="KW-0732">Signal</keyword>
<dbReference type="Gene3D" id="3.40.630.10">
    <property type="entry name" value="Zn peptidases"/>
    <property type="match status" value="1"/>
</dbReference>
<dbReference type="Gene3D" id="1.20.5.1890">
    <property type="match status" value="1"/>
</dbReference>
<protein>
    <recommendedName>
        <fullName evidence="9">BOS complex subunit NCLN</fullName>
    </recommendedName>
</protein>
<name>A0A0B2VC60_TOXCA</name>
<evidence type="ECO:0000256" key="6">
    <source>
        <dbReference type="ARBA" id="ARBA00022989"/>
    </source>
</evidence>
<evidence type="ECO:0000256" key="7">
    <source>
        <dbReference type="ARBA" id="ARBA00023136"/>
    </source>
</evidence>
<evidence type="ECO:0000313" key="13">
    <source>
        <dbReference type="Proteomes" id="UP000031036"/>
    </source>
</evidence>
<dbReference type="InterPro" id="IPR007484">
    <property type="entry name" value="Peptidase_M28"/>
</dbReference>
<evidence type="ECO:0000256" key="3">
    <source>
        <dbReference type="ARBA" id="ARBA00022692"/>
    </source>
</evidence>
<dbReference type="Proteomes" id="UP000031036">
    <property type="component" value="Unassembled WGS sequence"/>
</dbReference>
<keyword evidence="13" id="KW-1185">Reference proteome</keyword>
<keyword evidence="6 10" id="KW-1133">Transmembrane helix</keyword>
<evidence type="ECO:0000256" key="4">
    <source>
        <dbReference type="ARBA" id="ARBA00022729"/>
    </source>
</evidence>
<dbReference type="PANTHER" id="PTHR31826">
    <property type="entry name" value="NICALIN"/>
    <property type="match status" value="1"/>
</dbReference>
<dbReference type="SUPFAM" id="SSF53187">
    <property type="entry name" value="Zn-dependent exopeptidases"/>
    <property type="match status" value="1"/>
</dbReference>
<evidence type="ECO:0000256" key="10">
    <source>
        <dbReference type="SAM" id="Phobius"/>
    </source>
</evidence>
<evidence type="ECO:0000313" key="12">
    <source>
        <dbReference type="EMBL" id="KHN79088.1"/>
    </source>
</evidence>
<evidence type="ECO:0000256" key="9">
    <source>
        <dbReference type="ARBA" id="ARBA00034873"/>
    </source>
</evidence>
<dbReference type="GO" id="GO:0009966">
    <property type="term" value="P:regulation of signal transduction"/>
    <property type="evidence" value="ECO:0007669"/>
    <property type="project" value="InterPro"/>
</dbReference>
<dbReference type="OMA" id="HEVQIWP"/>
<keyword evidence="3 10" id="KW-0812">Transmembrane</keyword>
<keyword evidence="7 10" id="KW-0472">Membrane</keyword>
<sequence length="722" mass="79971">MEAYRAHLSPQETVVDKLHATFRIQRKPPESTISHCNIPPSSLHTVNDYIIVPEGRPRTTEESNDTTGRTFLREQVSETDPENPELQYLFEIESQRAAMRWCSLRNLFIFLLQQMSVRNPTAATRISLGRNDVASRYIGDSLRITRCYSIKPKTIHEDHRLADKCYELLPIEVNNQLICDMQEEILEALRNPFVLVYVSVLLSWCVVSSTQLGDTLEMELKAYRLQQYDLVGTPRGSRTSKVMYEAVSLPGNALRRCVMAGWRELLGRDLHTLFDQAVGGVIIIIPADLDALSPADRTNFASLERSLLALDTQMAVYVTRQKPELHALLNEVSSFSLGASSAVQQLMNAIAANTFQFSSSLSQSNQLIVPAAANIMGRLWAVDHASPVIMLVAHYDTHSAVPALSTGSDSNGSGVATLLELLAIFSTFYSNVTTKPKYNMIFLLTAGGKFNYQGSRQWIEDHIEKQIEANVEMVICLDTLGRGDGLVMHVSKMPTETAPAGRMLARLKTATPPNRTVDITSKKINLNAETLAWEHERYSIRRLPAFTLSRLTTYSDPIRASLLDSPKQLDLKALEANVRTIGEALVAHMFELPSTRCANGKNASTCSILKHGGVEPARLAYWIHRFASSPRPIAGDSQALIADLTDVVAMYASGRAHVEPVSLVDISLYGALEDRLTAHRVKPAVFELLLAACIALYLSAVYLCALNVHALLEAVLVKLKSV</sequence>
<feature type="domain" description="Peptidase M28" evidence="11">
    <location>
        <begin position="374"/>
        <end position="503"/>
    </location>
</feature>
<evidence type="ECO:0000256" key="5">
    <source>
        <dbReference type="ARBA" id="ARBA00022824"/>
    </source>
</evidence>
<evidence type="ECO:0000259" key="11">
    <source>
        <dbReference type="Pfam" id="PF04389"/>
    </source>
</evidence>
<comment type="similarity">
    <text evidence="2">Belongs to the nicastrin family.</text>
</comment>
<gene>
    <name evidence="12" type="primary">ncl1</name>
    <name evidence="12" type="ORF">Tcan_11133</name>
</gene>
<dbReference type="InterPro" id="IPR016574">
    <property type="entry name" value="Nicalin"/>
</dbReference>
<evidence type="ECO:0000256" key="1">
    <source>
        <dbReference type="ARBA" id="ARBA00004389"/>
    </source>
</evidence>
<evidence type="ECO:0000256" key="2">
    <source>
        <dbReference type="ARBA" id="ARBA00007717"/>
    </source>
</evidence>
<dbReference type="OrthoDB" id="5913609at2759"/>
<proteinExistence type="inferred from homology"/>
<dbReference type="AlphaFoldDB" id="A0A0B2VC60"/>